<feature type="transmembrane region" description="Helical" evidence="2">
    <location>
        <begin position="33"/>
        <end position="53"/>
    </location>
</feature>
<dbReference type="InterPro" id="IPR000620">
    <property type="entry name" value="EamA_dom"/>
</dbReference>
<proteinExistence type="inferred from homology"/>
<keyword evidence="2" id="KW-0472">Membrane</keyword>
<evidence type="ECO:0000313" key="4">
    <source>
        <dbReference type="EMBL" id="QCY45807.1"/>
    </source>
</evidence>
<feature type="transmembrane region" description="Helical" evidence="2">
    <location>
        <begin position="229"/>
        <end position="249"/>
    </location>
</feature>
<dbReference type="GO" id="GO:0016020">
    <property type="term" value="C:membrane"/>
    <property type="evidence" value="ECO:0007669"/>
    <property type="project" value="InterPro"/>
</dbReference>
<protein>
    <submittedName>
        <fullName evidence="4">Membrane protein</fullName>
    </submittedName>
</protein>
<dbReference type="PANTHER" id="PTHR22911">
    <property type="entry name" value="ACYL-MALONYL CONDENSING ENZYME-RELATED"/>
    <property type="match status" value="1"/>
</dbReference>
<feature type="transmembrane region" description="Helical" evidence="2">
    <location>
        <begin position="113"/>
        <end position="133"/>
    </location>
</feature>
<feature type="domain" description="EamA" evidence="3">
    <location>
        <begin position="1"/>
        <end position="103"/>
    </location>
</feature>
<dbReference type="KEGG" id="gcr:GcLGCM259_0013"/>
<feature type="transmembrane region" description="Helical" evidence="2">
    <location>
        <begin position="172"/>
        <end position="191"/>
    </location>
</feature>
<sequence length="265" mass="27937">MALWRNFGATAVLVAPTLHRDPTSFRRMGRREWAFCSIAGVCLALHFVCFMYAVRMTSVAAATALVCIQGVWIVVFQRLRGVSCTRMVFLGIALSITGVVIITGFDLGQGREAILGDLLAILGGMLAGAYTLAGSLARRTMSTGAYASVCYAVTSLVLLAICLLAGERIWGFDAWGWFGIVALTVCSQLLGHTALNHLLSILGPLTVSTLILLEIPGAAFIAALMIGQLVPAGTILGLIVILGGLVLVVRGQAKPEPPTVPLESP</sequence>
<dbReference type="EMBL" id="CP034412">
    <property type="protein sequence ID" value="QCY45807.1"/>
    <property type="molecule type" value="Genomic_DNA"/>
</dbReference>
<dbReference type="SUPFAM" id="SSF103481">
    <property type="entry name" value="Multidrug resistance efflux transporter EmrE"/>
    <property type="match status" value="2"/>
</dbReference>
<comment type="similarity">
    <text evidence="1">Belongs to the EamA transporter family.</text>
</comment>
<dbReference type="Proteomes" id="UP000307000">
    <property type="component" value="Chromosome"/>
</dbReference>
<feature type="transmembrane region" description="Helical" evidence="2">
    <location>
        <begin position="198"/>
        <end position="223"/>
    </location>
</feature>
<evidence type="ECO:0000256" key="2">
    <source>
        <dbReference type="SAM" id="Phobius"/>
    </source>
</evidence>
<feature type="domain" description="EamA" evidence="3">
    <location>
        <begin position="115"/>
        <end position="249"/>
    </location>
</feature>
<accession>A0A5B7WPH3</accession>
<keyword evidence="2" id="KW-0812">Transmembrane</keyword>
<name>A0A5B7WPH3_9MICC</name>
<evidence type="ECO:0000256" key="1">
    <source>
        <dbReference type="ARBA" id="ARBA00007362"/>
    </source>
</evidence>
<dbReference type="InterPro" id="IPR037185">
    <property type="entry name" value="EmrE-like"/>
</dbReference>
<keyword evidence="5" id="KW-1185">Reference proteome</keyword>
<keyword evidence="2" id="KW-1133">Transmembrane helix</keyword>
<feature type="transmembrane region" description="Helical" evidence="2">
    <location>
        <begin position="145"/>
        <end position="166"/>
    </location>
</feature>
<feature type="transmembrane region" description="Helical" evidence="2">
    <location>
        <begin position="59"/>
        <end position="76"/>
    </location>
</feature>
<evidence type="ECO:0000259" key="3">
    <source>
        <dbReference type="Pfam" id="PF00892"/>
    </source>
</evidence>
<gene>
    <name evidence="4" type="ORF">GcLGCM259_0013</name>
</gene>
<feature type="transmembrane region" description="Helical" evidence="2">
    <location>
        <begin position="88"/>
        <end position="107"/>
    </location>
</feature>
<reference evidence="4 5" key="1">
    <citation type="submission" date="2018-12" db="EMBL/GenBank/DDBJ databases">
        <title>Complete Genome Sequence of Glutamicibacter creatinolyticus strain LGCM259,isolated from an abscess of a 12-year-old mare in Italy.</title>
        <authorList>
            <person name="Santos R.G."/>
            <person name="Silva A.L."/>
            <person name="Seyffert N."/>
            <person name="Castro T.L.P."/>
            <person name="Attili A.R."/>
            <person name="Rifici C."/>
            <person name="Mazzullo G."/>
            <person name="Brenig B."/>
            <person name="Venanzi F."/>
            <person name="Azevedo V."/>
        </authorList>
    </citation>
    <scope>NUCLEOTIDE SEQUENCE [LARGE SCALE GENOMIC DNA]</scope>
    <source>
        <strain evidence="4 5">LGCM 259</strain>
    </source>
</reference>
<evidence type="ECO:0000313" key="5">
    <source>
        <dbReference type="Proteomes" id="UP000307000"/>
    </source>
</evidence>
<dbReference type="PANTHER" id="PTHR22911:SF76">
    <property type="entry name" value="EAMA DOMAIN-CONTAINING PROTEIN"/>
    <property type="match status" value="1"/>
</dbReference>
<dbReference type="Pfam" id="PF00892">
    <property type="entry name" value="EamA"/>
    <property type="match status" value="2"/>
</dbReference>
<organism evidence="4 5">
    <name type="scientific">Glutamicibacter creatinolyticus</name>
    <dbReference type="NCBI Taxonomy" id="162496"/>
    <lineage>
        <taxon>Bacteria</taxon>
        <taxon>Bacillati</taxon>
        <taxon>Actinomycetota</taxon>
        <taxon>Actinomycetes</taxon>
        <taxon>Micrococcales</taxon>
        <taxon>Micrococcaceae</taxon>
        <taxon>Glutamicibacter</taxon>
    </lineage>
</organism>
<dbReference type="AlphaFoldDB" id="A0A5B7WPH3"/>